<dbReference type="WBParaSite" id="NBR_0001627001-mRNA-1">
    <property type="protein sequence ID" value="NBR_0001627001-mRNA-1"/>
    <property type="gene ID" value="NBR_0001627001"/>
</dbReference>
<dbReference type="EMBL" id="UYSL01022123">
    <property type="protein sequence ID" value="VDL79866.1"/>
    <property type="molecule type" value="Genomic_DNA"/>
</dbReference>
<evidence type="ECO:0000313" key="4">
    <source>
        <dbReference type="WBParaSite" id="NBR_0001627001-mRNA-1"/>
    </source>
</evidence>
<reference evidence="4" key="1">
    <citation type="submission" date="2017-02" db="UniProtKB">
        <authorList>
            <consortium name="WormBaseParasite"/>
        </authorList>
    </citation>
    <scope>IDENTIFICATION</scope>
</reference>
<name>A0A0N4YHD7_NIPBR</name>
<protein>
    <submittedName>
        <fullName evidence="4">DUF4113 domain-containing protein</fullName>
    </submittedName>
</protein>
<gene>
    <name evidence="2" type="ORF">NBR_LOCUS16271</name>
</gene>
<evidence type="ECO:0000256" key="1">
    <source>
        <dbReference type="SAM" id="MobiDB-lite"/>
    </source>
</evidence>
<keyword evidence="3" id="KW-1185">Reference proteome</keyword>
<dbReference type="AlphaFoldDB" id="A0A0N4YHD7"/>
<feature type="region of interest" description="Disordered" evidence="1">
    <location>
        <begin position="40"/>
        <end position="80"/>
    </location>
</feature>
<evidence type="ECO:0000313" key="2">
    <source>
        <dbReference type="EMBL" id="VDL79866.1"/>
    </source>
</evidence>
<sequence length="80" mass="8826">MDGDPFHGPGEVLGALVNRSLKEYTNRWRQVGLAVVGRPAAKWQHNQPETRCPAVSQPARSHSSAHMHKPEQIISDTCGQ</sequence>
<organism evidence="4">
    <name type="scientific">Nippostrongylus brasiliensis</name>
    <name type="common">Rat hookworm</name>
    <dbReference type="NCBI Taxonomy" id="27835"/>
    <lineage>
        <taxon>Eukaryota</taxon>
        <taxon>Metazoa</taxon>
        <taxon>Ecdysozoa</taxon>
        <taxon>Nematoda</taxon>
        <taxon>Chromadorea</taxon>
        <taxon>Rhabditida</taxon>
        <taxon>Rhabditina</taxon>
        <taxon>Rhabditomorpha</taxon>
        <taxon>Strongyloidea</taxon>
        <taxon>Heligmosomidae</taxon>
        <taxon>Nippostrongylus</taxon>
    </lineage>
</organism>
<evidence type="ECO:0000313" key="3">
    <source>
        <dbReference type="Proteomes" id="UP000271162"/>
    </source>
</evidence>
<accession>A0A0N4YHD7</accession>
<reference evidence="2 3" key="2">
    <citation type="submission" date="2018-11" db="EMBL/GenBank/DDBJ databases">
        <authorList>
            <consortium name="Pathogen Informatics"/>
        </authorList>
    </citation>
    <scope>NUCLEOTIDE SEQUENCE [LARGE SCALE GENOMIC DNA]</scope>
</reference>
<dbReference type="Proteomes" id="UP000271162">
    <property type="component" value="Unassembled WGS sequence"/>
</dbReference>
<proteinExistence type="predicted"/>